<reference evidence="1 2" key="1">
    <citation type="submission" date="2018-12" db="EMBL/GenBank/DDBJ databases">
        <authorList>
            <consortium name="Pathogen Informatics"/>
        </authorList>
    </citation>
    <scope>NUCLEOTIDE SEQUENCE [LARGE SCALE GENOMIC DNA]</scope>
    <source>
        <strain evidence="1 2">NCTC11214</strain>
    </source>
</reference>
<accession>A0A3S4DRU7</accession>
<dbReference type="Gene3D" id="3.40.50.300">
    <property type="entry name" value="P-loop containing nucleotide triphosphate hydrolases"/>
    <property type="match status" value="1"/>
</dbReference>
<gene>
    <name evidence="1" type="ORF">NCTC11214_00066</name>
</gene>
<evidence type="ECO:0000313" key="2">
    <source>
        <dbReference type="Proteomes" id="UP000281391"/>
    </source>
</evidence>
<organism evidence="1 2">
    <name type="scientific">Serratia odorifera</name>
    <dbReference type="NCBI Taxonomy" id="618"/>
    <lineage>
        <taxon>Bacteria</taxon>
        <taxon>Pseudomonadati</taxon>
        <taxon>Pseudomonadota</taxon>
        <taxon>Gammaproteobacteria</taxon>
        <taxon>Enterobacterales</taxon>
        <taxon>Yersiniaceae</taxon>
        <taxon>Serratia</taxon>
    </lineage>
</organism>
<dbReference type="RefSeq" id="WP_004966219.1">
    <property type="nucleotide sequence ID" value="NZ_LR134117.1"/>
</dbReference>
<dbReference type="EMBL" id="LR134117">
    <property type="protein sequence ID" value="VDZ51168.1"/>
    <property type="molecule type" value="Genomic_DNA"/>
</dbReference>
<dbReference type="InterPro" id="IPR027417">
    <property type="entry name" value="P-loop_NTPase"/>
</dbReference>
<dbReference type="Proteomes" id="UP000281391">
    <property type="component" value="Chromosome"/>
</dbReference>
<protein>
    <submittedName>
        <fullName evidence="1">Type IV secretory pathway, VirB4 components</fullName>
    </submittedName>
</protein>
<dbReference type="KEGG" id="sof:NCTC11214_00066"/>
<dbReference type="InterPro" id="IPR025662">
    <property type="entry name" value="Sigma_54_int_dom_ATP-bd_1"/>
</dbReference>
<proteinExistence type="predicted"/>
<name>A0A3S4DRU7_SEROD</name>
<dbReference type="SUPFAM" id="SSF52540">
    <property type="entry name" value="P-loop containing nucleoside triphosphate hydrolases"/>
    <property type="match status" value="1"/>
</dbReference>
<evidence type="ECO:0000313" key="1">
    <source>
        <dbReference type="EMBL" id="VDZ51168.1"/>
    </source>
</evidence>
<sequence length="64" mass="6772">MSDSKNPGMWNFDDCPFMGDAFGEVGNMIVCGQTGAGKTTLLQAIVGRYTAGNARTDHDGESVE</sequence>
<dbReference type="PROSITE" id="PS00675">
    <property type="entry name" value="SIGMA54_INTERACT_1"/>
    <property type="match status" value="1"/>
</dbReference>
<dbReference type="AlphaFoldDB" id="A0A3S4DRU7"/>